<reference evidence="2" key="1">
    <citation type="submission" date="2017-07" db="EMBL/GenBank/DDBJ databases">
        <authorList>
            <person name="Varghese N."/>
            <person name="Submissions S."/>
        </authorList>
    </citation>
    <scope>NUCLEOTIDE SEQUENCE [LARGE SCALE GENOMIC DNA]</scope>
    <source>
        <strain evidence="2">NLAE-zl-C134</strain>
    </source>
</reference>
<dbReference type="Proteomes" id="UP000254051">
    <property type="component" value="Unassembled WGS sequence"/>
</dbReference>
<dbReference type="AlphaFoldDB" id="A0A315ZS19"/>
<name>A0A315ZS19_9FIRM</name>
<dbReference type="EMBL" id="UHJJ01000016">
    <property type="protein sequence ID" value="SUQ15784.1"/>
    <property type="molecule type" value="Genomic_DNA"/>
</dbReference>
<evidence type="ECO:0000313" key="2">
    <source>
        <dbReference type="Proteomes" id="UP000254051"/>
    </source>
</evidence>
<proteinExistence type="predicted"/>
<evidence type="ECO:0000313" key="1">
    <source>
        <dbReference type="EMBL" id="SUQ15784.1"/>
    </source>
</evidence>
<sequence length="36" mass="4189">MLVRPDCKGFEDEMRGCRLVYTRSTNGICGFYDKNL</sequence>
<organism evidence="1 2">
    <name type="scientific">Faecalicatena contorta</name>
    <dbReference type="NCBI Taxonomy" id="39482"/>
    <lineage>
        <taxon>Bacteria</taxon>
        <taxon>Bacillati</taxon>
        <taxon>Bacillota</taxon>
        <taxon>Clostridia</taxon>
        <taxon>Lachnospirales</taxon>
        <taxon>Lachnospiraceae</taxon>
        <taxon>Faecalicatena</taxon>
    </lineage>
</organism>
<accession>A0A315ZS19</accession>
<protein>
    <submittedName>
        <fullName evidence="1">Uncharacterized protein</fullName>
    </submittedName>
</protein>
<gene>
    <name evidence="1" type="ORF">SAMN05216529_11645</name>
</gene>
<keyword evidence="2" id="KW-1185">Reference proteome</keyword>